<accession>A0ABT4X8W7</accession>
<dbReference type="Proteomes" id="UP001211894">
    <property type="component" value="Unassembled WGS sequence"/>
</dbReference>
<gene>
    <name evidence="2" type="ORF">PJ311_14965</name>
</gene>
<reference evidence="2 3" key="1">
    <citation type="submission" date="2023-01" db="EMBL/GenBank/DDBJ databases">
        <title>Bacillus changyiensis sp. nov., isolated from a coastal deposit.</title>
        <authorList>
            <person name="Xiao G."/>
            <person name="Lai Q."/>
            <person name="Hu Z."/>
            <person name="Shao Z."/>
        </authorList>
    </citation>
    <scope>NUCLEOTIDE SEQUENCE [LARGE SCALE GENOMIC DNA]</scope>
    <source>
        <strain evidence="2 3">CLL-7-23</strain>
    </source>
</reference>
<feature type="signal peptide" evidence="1">
    <location>
        <begin position="1"/>
        <end position="24"/>
    </location>
</feature>
<evidence type="ECO:0000313" key="2">
    <source>
        <dbReference type="EMBL" id="MDA7027876.1"/>
    </source>
</evidence>
<proteinExistence type="predicted"/>
<sequence>MKKIRLFMGFAVLGLSLVSGFSSIEATNEEVGSVQEQYRISENGALGNKVLENGALHYEVLENGALG</sequence>
<comment type="caution">
    <text evidence="2">The sequence shown here is derived from an EMBL/GenBank/DDBJ whole genome shotgun (WGS) entry which is preliminary data.</text>
</comment>
<dbReference type="RefSeq" id="WP_271341705.1">
    <property type="nucleotide sequence ID" value="NZ_JAQKAB010000011.1"/>
</dbReference>
<protein>
    <submittedName>
        <fullName evidence="2">Uncharacterized protein</fullName>
    </submittedName>
</protein>
<keyword evidence="3" id="KW-1185">Reference proteome</keyword>
<keyword evidence="1" id="KW-0732">Signal</keyword>
<evidence type="ECO:0000313" key="3">
    <source>
        <dbReference type="Proteomes" id="UP001211894"/>
    </source>
</evidence>
<dbReference type="EMBL" id="JAQKAB010000011">
    <property type="protein sequence ID" value="MDA7027876.1"/>
    <property type="molecule type" value="Genomic_DNA"/>
</dbReference>
<name>A0ABT4X8W7_9BACI</name>
<feature type="chain" id="PRO_5045682391" evidence="1">
    <location>
        <begin position="25"/>
        <end position="67"/>
    </location>
</feature>
<organism evidence="2 3">
    <name type="scientific">Bacillus changyiensis</name>
    <dbReference type="NCBI Taxonomy" id="3004103"/>
    <lineage>
        <taxon>Bacteria</taxon>
        <taxon>Bacillati</taxon>
        <taxon>Bacillota</taxon>
        <taxon>Bacilli</taxon>
        <taxon>Bacillales</taxon>
        <taxon>Bacillaceae</taxon>
        <taxon>Bacillus</taxon>
    </lineage>
</organism>
<evidence type="ECO:0000256" key="1">
    <source>
        <dbReference type="SAM" id="SignalP"/>
    </source>
</evidence>